<dbReference type="AlphaFoldDB" id="A0A6C0HDJ5"/>
<organism evidence="1">
    <name type="scientific">viral metagenome</name>
    <dbReference type="NCBI Taxonomy" id="1070528"/>
    <lineage>
        <taxon>unclassified sequences</taxon>
        <taxon>metagenomes</taxon>
        <taxon>organismal metagenomes</taxon>
    </lineage>
</organism>
<dbReference type="EMBL" id="MN739934">
    <property type="protein sequence ID" value="QHT78514.1"/>
    <property type="molecule type" value="Genomic_DNA"/>
</dbReference>
<reference evidence="1" key="1">
    <citation type="journal article" date="2020" name="Nature">
        <title>Giant virus diversity and host interactions through global metagenomics.</title>
        <authorList>
            <person name="Schulz F."/>
            <person name="Roux S."/>
            <person name="Paez-Espino D."/>
            <person name="Jungbluth S."/>
            <person name="Walsh D.A."/>
            <person name="Denef V.J."/>
            <person name="McMahon K.D."/>
            <person name="Konstantinidis K.T."/>
            <person name="Eloe-Fadrosh E.A."/>
            <person name="Kyrpides N.C."/>
            <person name="Woyke T."/>
        </authorList>
    </citation>
    <scope>NUCLEOTIDE SEQUENCE</scope>
    <source>
        <strain evidence="1">GVMAG-M-3300023179-92</strain>
    </source>
</reference>
<protein>
    <submittedName>
        <fullName evidence="1">Uncharacterized protein</fullName>
    </submittedName>
</protein>
<proteinExistence type="predicted"/>
<sequence>MTCFGCFITEKHKVIRLKRCIKNYYHYNLGENIPSEFSFCTTIESLRSFLHIYNIKEYEVMQYEDIQ</sequence>
<evidence type="ECO:0000313" key="1">
    <source>
        <dbReference type="EMBL" id="QHT78514.1"/>
    </source>
</evidence>
<accession>A0A6C0HDJ5</accession>
<name>A0A6C0HDJ5_9ZZZZ</name>